<reference evidence="3 4" key="1">
    <citation type="submission" date="2019-02" db="EMBL/GenBank/DDBJ databases">
        <authorList>
            <person name="Fomenkov A."/>
            <person name="Dubinina G."/>
            <person name="Grabovich M."/>
            <person name="Vincze T."/>
            <person name="Roberts R.J."/>
        </authorList>
    </citation>
    <scope>NUCLEOTIDE SEQUENCE [LARGE SCALE GENOMIC DNA]</scope>
    <source>
        <strain evidence="3 4">P</strain>
    </source>
</reference>
<dbReference type="InterPro" id="IPR009061">
    <property type="entry name" value="DNA-bd_dom_put_sf"/>
</dbReference>
<dbReference type="InterPro" id="IPR047057">
    <property type="entry name" value="MerR_fam"/>
</dbReference>
<evidence type="ECO:0000256" key="1">
    <source>
        <dbReference type="ARBA" id="ARBA00023125"/>
    </source>
</evidence>
<dbReference type="Pfam" id="PF13411">
    <property type="entry name" value="MerR_1"/>
    <property type="match status" value="1"/>
</dbReference>
<feature type="domain" description="HTH merR-type" evidence="2">
    <location>
        <begin position="5"/>
        <end position="75"/>
    </location>
</feature>
<dbReference type="InterPro" id="IPR000551">
    <property type="entry name" value="MerR-type_HTH_dom"/>
</dbReference>
<evidence type="ECO:0000313" key="3">
    <source>
        <dbReference type="EMBL" id="QEN03673.1"/>
    </source>
</evidence>
<dbReference type="GO" id="GO:0003677">
    <property type="term" value="F:DNA binding"/>
    <property type="evidence" value="ECO:0007669"/>
    <property type="project" value="UniProtKB-KW"/>
</dbReference>
<dbReference type="OrthoDB" id="9773308at2"/>
<dbReference type="PANTHER" id="PTHR30204">
    <property type="entry name" value="REDOX-CYCLING DRUG-SENSING TRANSCRIPTIONAL ACTIVATOR SOXR"/>
    <property type="match status" value="1"/>
</dbReference>
<gene>
    <name evidence="3" type="ORF">EW093_02805</name>
</gene>
<dbReference type="Gene3D" id="1.10.1660.10">
    <property type="match status" value="1"/>
</dbReference>
<dbReference type="SMART" id="SM00422">
    <property type="entry name" value="HTH_MERR"/>
    <property type="match status" value="1"/>
</dbReference>
<name>A0A5C1Q6H5_9SPIO</name>
<reference evidence="3 4" key="2">
    <citation type="submission" date="2019-09" db="EMBL/GenBank/DDBJ databases">
        <title>Complete Genome Sequence and Methylome Analysis of free living Spirochaetas.</title>
        <authorList>
            <person name="Leshcheva N."/>
            <person name="Mikheeva N."/>
        </authorList>
    </citation>
    <scope>NUCLEOTIDE SEQUENCE [LARGE SCALE GENOMIC DNA]</scope>
    <source>
        <strain evidence="3 4">P</strain>
    </source>
</reference>
<proteinExistence type="predicted"/>
<evidence type="ECO:0000259" key="2">
    <source>
        <dbReference type="PROSITE" id="PS50937"/>
    </source>
</evidence>
<dbReference type="EMBL" id="CP035807">
    <property type="protein sequence ID" value="QEN03673.1"/>
    <property type="molecule type" value="Genomic_DNA"/>
</dbReference>
<dbReference type="Proteomes" id="UP000323824">
    <property type="component" value="Chromosome"/>
</dbReference>
<accession>A0A5C1Q6H5</accession>
<dbReference type="GO" id="GO:0003700">
    <property type="term" value="F:DNA-binding transcription factor activity"/>
    <property type="evidence" value="ECO:0007669"/>
    <property type="project" value="InterPro"/>
</dbReference>
<dbReference type="KEGG" id="sper:EW093_02805"/>
<dbReference type="PANTHER" id="PTHR30204:SF96">
    <property type="entry name" value="CHROMOSOME-ANCHORING PROTEIN RACA"/>
    <property type="match status" value="1"/>
</dbReference>
<dbReference type="RefSeq" id="WP_149566931.1">
    <property type="nucleotide sequence ID" value="NZ_CP035807.1"/>
</dbReference>
<dbReference type="SUPFAM" id="SSF55136">
    <property type="entry name" value="Probable bacterial effector-binding domain"/>
    <property type="match status" value="1"/>
</dbReference>
<organism evidence="3 4">
    <name type="scientific">Thiospirochaeta perfilievii</name>
    <dbReference type="NCBI Taxonomy" id="252967"/>
    <lineage>
        <taxon>Bacteria</taxon>
        <taxon>Pseudomonadati</taxon>
        <taxon>Spirochaetota</taxon>
        <taxon>Spirochaetia</taxon>
        <taxon>Spirochaetales</taxon>
        <taxon>Spirochaetaceae</taxon>
        <taxon>Thiospirochaeta</taxon>
    </lineage>
</organism>
<dbReference type="PROSITE" id="PS50937">
    <property type="entry name" value="HTH_MERR_2"/>
    <property type="match status" value="1"/>
</dbReference>
<dbReference type="InterPro" id="IPR011256">
    <property type="entry name" value="Reg_factor_effector_dom_sf"/>
</dbReference>
<dbReference type="AlphaFoldDB" id="A0A5C1Q6H5"/>
<keyword evidence="4" id="KW-1185">Reference proteome</keyword>
<sequence>MPEKLYKMGDVAKLHNITKKTLRYYDKIDLFKPDQIGGLNNYKYYSRKNFPILKQIIYLKDIGFSLSETKYLLENRTHELMISELHKRLNIVSEDIDKLSQKKRSIEYLINFYERAKKINKNDLNRPSIQIHDTRKVFMLDAEQNDKEGIMLAYRKVLGRLRELDHFSHQEYGSIYFNNGEQLPKRSGSFILLPTDFKIQGQNILPRGKYISMYHMGSYYNEKAVTFLMDWLNNNNYKAIGDFYDFCIVDRSFTDNEDEMIMELQVLVE</sequence>
<dbReference type="Gene3D" id="3.20.80.10">
    <property type="entry name" value="Regulatory factor, effector binding domain"/>
    <property type="match status" value="1"/>
</dbReference>
<dbReference type="SUPFAM" id="SSF46955">
    <property type="entry name" value="Putative DNA-binding domain"/>
    <property type="match status" value="1"/>
</dbReference>
<evidence type="ECO:0000313" key="4">
    <source>
        <dbReference type="Proteomes" id="UP000323824"/>
    </source>
</evidence>
<protein>
    <submittedName>
        <fullName evidence="3">MerR family transcriptional regulator</fullName>
    </submittedName>
</protein>
<keyword evidence="1" id="KW-0238">DNA-binding</keyword>